<evidence type="ECO:0000313" key="9">
    <source>
        <dbReference type="EMBL" id="TGV04192.1"/>
    </source>
</evidence>
<name>A0A4S1E2N5_9FLAO</name>
<evidence type="ECO:0000313" key="10">
    <source>
        <dbReference type="Proteomes" id="UP000307602"/>
    </source>
</evidence>
<evidence type="ECO:0000259" key="7">
    <source>
        <dbReference type="Pfam" id="PF07980"/>
    </source>
</evidence>
<gene>
    <name evidence="9" type="ORF">EM932_03375</name>
</gene>
<feature type="domain" description="SusD-like N-terminal" evidence="8">
    <location>
        <begin position="129"/>
        <end position="200"/>
    </location>
</feature>
<comment type="caution">
    <text evidence="9">The sequence shown here is derived from an EMBL/GenBank/DDBJ whole genome shotgun (WGS) entry which is preliminary data.</text>
</comment>
<dbReference type="Gene3D" id="1.25.40.390">
    <property type="match status" value="1"/>
</dbReference>
<dbReference type="RefSeq" id="WP_135875489.1">
    <property type="nucleotide sequence ID" value="NZ_SRSO01000003.1"/>
</dbReference>
<protein>
    <submittedName>
        <fullName evidence="9">RagB/SusD family nutrient uptake outer membrane protein</fullName>
    </submittedName>
</protein>
<dbReference type="OrthoDB" id="5694214at2"/>
<organism evidence="9 10">
    <name type="scientific">Flavivirga rizhaonensis</name>
    <dbReference type="NCBI Taxonomy" id="2559571"/>
    <lineage>
        <taxon>Bacteria</taxon>
        <taxon>Pseudomonadati</taxon>
        <taxon>Bacteroidota</taxon>
        <taxon>Flavobacteriia</taxon>
        <taxon>Flavobacteriales</taxon>
        <taxon>Flavobacteriaceae</taxon>
        <taxon>Flavivirga</taxon>
    </lineage>
</organism>
<dbReference type="EMBL" id="SRSO01000003">
    <property type="protein sequence ID" value="TGV04192.1"/>
    <property type="molecule type" value="Genomic_DNA"/>
</dbReference>
<dbReference type="AlphaFoldDB" id="A0A4S1E2N5"/>
<evidence type="ECO:0000256" key="3">
    <source>
        <dbReference type="ARBA" id="ARBA00022729"/>
    </source>
</evidence>
<keyword evidence="10" id="KW-1185">Reference proteome</keyword>
<feature type="chain" id="PRO_5020747991" evidence="6">
    <location>
        <begin position="21"/>
        <end position="567"/>
    </location>
</feature>
<dbReference type="Pfam" id="PF07980">
    <property type="entry name" value="SusD_RagB"/>
    <property type="match status" value="1"/>
</dbReference>
<evidence type="ECO:0000256" key="4">
    <source>
        <dbReference type="ARBA" id="ARBA00023136"/>
    </source>
</evidence>
<reference evidence="9 10" key="1">
    <citation type="submission" date="2019-04" db="EMBL/GenBank/DDBJ databases">
        <authorList>
            <person name="Liu A."/>
        </authorList>
    </citation>
    <scope>NUCLEOTIDE SEQUENCE [LARGE SCALE GENOMIC DNA]</scope>
    <source>
        <strain evidence="9 10">RZ03</strain>
    </source>
</reference>
<evidence type="ECO:0000256" key="5">
    <source>
        <dbReference type="ARBA" id="ARBA00023237"/>
    </source>
</evidence>
<dbReference type="InterPro" id="IPR012944">
    <property type="entry name" value="SusD_RagB_dom"/>
</dbReference>
<dbReference type="InterPro" id="IPR011990">
    <property type="entry name" value="TPR-like_helical_dom_sf"/>
</dbReference>
<feature type="domain" description="RagB/SusD" evidence="7">
    <location>
        <begin position="289"/>
        <end position="566"/>
    </location>
</feature>
<dbReference type="InterPro" id="IPR033985">
    <property type="entry name" value="SusD-like_N"/>
</dbReference>
<dbReference type="PROSITE" id="PS51257">
    <property type="entry name" value="PROKAR_LIPOPROTEIN"/>
    <property type="match status" value="1"/>
</dbReference>
<keyword evidence="4" id="KW-0472">Membrane</keyword>
<feature type="signal peptide" evidence="6">
    <location>
        <begin position="1"/>
        <end position="20"/>
    </location>
</feature>
<dbReference type="GO" id="GO:0009279">
    <property type="term" value="C:cell outer membrane"/>
    <property type="evidence" value="ECO:0007669"/>
    <property type="project" value="UniProtKB-SubCell"/>
</dbReference>
<keyword evidence="5" id="KW-0998">Cell outer membrane</keyword>
<evidence type="ECO:0000256" key="2">
    <source>
        <dbReference type="ARBA" id="ARBA00006275"/>
    </source>
</evidence>
<accession>A0A4S1E2N5</accession>
<evidence type="ECO:0000256" key="1">
    <source>
        <dbReference type="ARBA" id="ARBA00004442"/>
    </source>
</evidence>
<dbReference type="Proteomes" id="UP000307602">
    <property type="component" value="Unassembled WGS sequence"/>
</dbReference>
<proteinExistence type="inferred from homology"/>
<evidence type="ECO:0000256" key="6">
    <source>
        <dbReference type="SAM" id="SignalP"/>
    </source>
</evidence>
<sequence>MKKYRILFLVIISAIGSSCSDEFTQIVPSNNLSSEEVFRDASRAREFLNPAYSGVRNTPWIELEYYTNNAVEVYGARREAASGLTAEASPVSVEWSTAINNIFRINEYFKYGFDIKYDAYNDVLAEGLKKRLRGEAFGLRAYYKWLLLKNFAGPSATDGTMLGIPIIDELLTTDNVNNISRSTYLESYNSIKKDLDSAYAHIDVLRYQGDGDVDGVLFTSRVSREMIWALRARMALFAASPAYGQISWEEAAQTAYDAIIEIDGGGLKSLQAYGNFDETDNIDHLWRRSFSNNGNLENNHYPPSMFGKGVGNPSQNLVDAFPDSNGYPINHPSSTYNGVNPYDNRDARFERFIFYNGQNDYRNAFIEIFAGGKDIHGGINKQATRTGYYLKKYLSADINLDSDQSSEPNKDFKVYAVFSRAGLYLDFAEAAIEAYGVNGKDASMAFSAREAIEVIRNRPESGLASDLYLDEADDFLNTYRDLVRNERRIEFAFEGEYYYDVRRWMLPLDELNASVMGVNVTKQADDSFIYEAKEVESRNFSDRMYYNPIPRGEILSSNALIQNAGWE</sequence>
<keyword evidence="3 6" id="KW-0732">Signal</keyword>
<dbReference type="SUPFAM" id="SSF48452">
    <property type="entry name" value="TPR-like"/>
    <property type="match status" value="1"/>
</dbReference>
<comment type="similarity">
    <text evidence="2">Belongs to the SusD family.</text>
</comment>
<evidence type="ECO:0000259" key="8">
    <source>
        <dbReference type="Pfam" id="PF14322"/>
    </source>
</evidence>
<comment type="subcellular location">
    <subcellularLocation>
        <location evidence="1">Cell outer membrane</location>
    </subcellularLocation>
</comment>
<dbReference type="Pfam" id="PF14322">
    <property type="entry name" value="SusD-like_3"/>
    <property type="match status" value="1"/>
</dbReference>